<keyword evidence="13" id="KW-1185">Reference proteome</keyword>
<feature type="domain" description="C2H2-type" evidence="12">
    <location>
        <begin position="343"/>
        <end position="370"/>
    </location>
</feature>
<feature type="domain" description="C2H2-type" evidence="12">
    <location>
        <begin position="315"/>
        <end position="342"/>
    </location>
</feature>
<dbReference type="InterPro" id="IPR036236">
    <property type="entry name" value="Znf_C2H2_sf"/>
</dbReference>
<reference evidence="14" key="1">
    <citation type="submission" date="2025-08" db="UniProtKB">
        <authorList>
            <consortium name="RefSeq"/>
        </authorList>
    </citation>
    <scope>IDENTIFICATION</scope>
</reference>
<dbReference type="FunCoup" id="A0A6J2QGL3">
    <property type="interactions" value="11"/>
</dbReference>
<feature type="domain" description="C2H2-type" evidence="12">
    <location>
        <begin position="371"/>
        <end position="399"/>
    </location>
</feature>
<keyword evidence="4 10" id="KW-0863">Zinc-finger</keyword>
<dbReference type="RefSeq" id="XP_029296422.1">
    <property type="nucleotide sequence ID" value="XM_029440562.1"/>
</dbReference>
<feature type="compositionally biased region" description="Polar residues" evidence="11">
    <location>
        <begin position="193"/>
        <end position="202"/>
    </location>
</feature>
<dbReference type="Pfam" id="PF13912">
    <property type="entry name" value="zf-C2H2_6"/>
    <property type="match status" value="1"/>
</dbReference>
<evidence type="ECO:0000256" key="9">
    <source>
        <dbReference type="ARBA" id="ARBA00023242"/>
    </source>
</evidence>
<feature type="compositionally biased region" description="Polar residues" evidence="11">
    <location>
        <begin position="234"/>
        <end position="249"/>
    </location>
</feature>
<evidence type="ECO:0000256" key="1">
    <source>
        <dbReference type="ARBA" id="ARBA00004123"/>
    </source>
</evidence>
<accession>A0A6J2QGL3</accession>
<dbReference type="AlphaFoldDB" id="A0A6J2QGL3"/>
<dbReference type="PANTHER" id="PTHR16515">
    <property type="entry name" value="PR DOMAIN ZINC FINGER PROTEIN"/>
    <property type="match status" value="1"/>
</dbReference>
<evidence type="ECO:0000256" key="5">
    <source>
        <dbReference type="ARBA" id="ARBA00022833"/>
    </source>
</evidence>
<comment type="subcellular location">
    <subcellularLocation>
        <location evidence="1">Nucleus</location>
    </subcellularLocation>
</comment>
<dbReference type="Proteomes" id="UP000504630">
    <property type="component" value="Chromosome 9"/>
</dbReference>
<keyword evidence="3" id="KW-0677">Repeat</keyword>
<dbReference type="PROSITE" id="PS00028">
    <property type="entry name" value="ZINC_FINGER_C2H2_1"/>
    <property type="match status" value="6"/>
</dbReference>
<evidence type="ECO:0000313" key="14">
    <source>
        <dbReference type="RefSeq" id="XP_029296422.1"/>
    </source>
</evidence>
<dbReference type="Pfam" id="PF00096">
    <property type="entry name" value="zf-C2H2"/>
    <property type="match status" value="5"/>
</dbReference>
<dbReference type="OrthoDB" id="8113227at2759"/>
<evidence type="ECO:0000313" key="13">
    <source>
        <dbReference type="Proteomes" id="UP000504630"/>
    </source>
</evidence>
<evidence type="ECO:0000256" key="4">
    <source>
        <dbReference type="ARBA" id="ARBA00022771"/>
    </source>
</evidence>
<keyword evidence="9" id="KW-0539">Nucleus</keyword>
<dbReference type="InParanoid" id="A0A6J2QGL3"/>
<evidence type="ECO:0000256" key="2">
    <source>
        <dbReference type="ARBA" id="ARBA00022723"/>
    </source>
</evidence>
<dbReference type="GO" id="GO:0003677">
    <property type="term" value="F:DNA binding"/>
    <property type="evidence" value="ECO:0007669"/>
    <property type="project" value="UniProtKB-KW"/>
</dbReference>
<feature type="domain" description="C2H2-type" evidence="12">
    <location>
        <begin position="259"/>
        <end position="286"/>
    </location>
</feature>
<gene>
    <name evidence="14" type="primary">LOC115013972</name>
</gene>
<dbReference type="PANTHER" id="PTHR16515:SF49">
    <property type="entry name" value="GASTRULA ZINC FINGER PROTEIN XLCGF49.1-LIKE-RELATED"/>
    <property type="match status" value="1"/>
</dbReference>
<dbReference type="KEGG" id="cgob:115013972"/>
<dbReference type="InterPro" id="IPR013087">
    <property type="entry name" value="Znf_C2H2_type"/>
</dbReference>
<dbReference type="PROSITE" id="PS50157">
    <property type="entry name" value="ZINC_FINGER_C2H2_2"/>
    <property type="match status" value="6"/>
</dbReference>
<dbReference type="FunFam" id="3.30.160.60:FF:000267">
    <property type="entry name" value="Zinc finger and BTB domain-containing 49"/>
    <property type="match status" value="1"/>
</dbReference>
<feature type="region of interest" description="Disordered" evidence="11">
    <location>
        <begin position="111"/>
        <end position="134"/>
    </location>
</feature>
<protein>
    <submittedName>
        <fullName evidence="14">Zinc finger protein 271-like isoform X1</fullName>
    </submittedName>
</protein>
<dbReference type="GO" id="GO:0008270">
    <property type="term" value="F:zinc ion binding"/>
    <property type="evidence" value="ECO:0007669"/>
    <property type="project" value="UniProtKB-KW"/>
</dbReference>
<dbReference type="GeneID" id="115013972"/>
<dbReference type="GO" id="GO:0010468">
    <property type="term" value="P:regulation of gene expression"/>
    <property type="evidence" value="ECO:0007669"/>
    <property type="project" value="TreeGrafter"/>
</dbReference>
<evidence type="ECO:0000256" key="8">
    <source>
        <dbReference type="ARBA" id="ARBA00023163"/>
    </source>
</evidence>
<keyword evidence="6" id="KW-0805">Transcription regulation</keyword>
<evidence type="ECO:0000259" key="12">
    <source>
        <dbReference type="PROSITE" id="PS50157"/>
    </source>
</evidence>
<dbReference type="SMART" id="SM00355">
    <property type="entry name" value="ZnF_C2H2"/>
    <property type="match status" value="6"/>
</dbReference>
<evidence type="ECO:0000256" key="11">
    <source>
        <dbReference type="SAM" id="MobiDB-lite"/>
    </source>
</evidence>
<feature type="domain" description="C2H2-type" evidence="12">
    <location>
        <begin position="62"/>
        <end position="89"/>
    </location>
</feature>
<organism evidence="13 14">
    <name type="scientific">Cottoperca gobio</name>
    <name type="common">Frogmouth</name>
    <name type="synonym">Aphritis gobio</name>
    <dbReference type="NCBI Taxonomy" id="56716"/>
    <lineage>
        <taxon>Eukaryota</taxon>
        <taxon>Metazoa</taxon>
        <taxon>Chordata</taxon>
        <taxon>Craniata</taxon>
        <taxon>Vertebrata</taxon>
        <taxon>Euteleostomi</taxon>
        <taxon>Actinopterygii</taxon>
        <taxon>Neopterygii</taxon>
        <taxon>Teleostei</taxon>
        <taxon>Neoteleostei</taxon>
        <taxon>Acanthomorphata</taxon>
        <taxon>Eupercaria</taxon>
        <taxon>Perciformes</taxon>
        <taxon>Notothenioidei</taxon>
        <taxon>Bovichtidae</taxon>
        <taxon>Cottoperca</taxon>
    </lineage>
</organism>
<feature type="compositionally biased region" description="Polar residues" evidence="11">
    <location>
        <begin position="216"/>
        <end position="227"/>
    </location>
</feature>
<feature type="compositionally biased region" description="Basic and acidic residues" evidence="11">
    <location>
        <begin position="204"/>
        <end position="215"/>
    </location>
</feature>
<dbReference type="FunFam" id="3.30.160.60:FF:000912">
    <property type="entry name" value="Zinc finger protein 660"/>
    <property type="match status" value="3"/>
</dbReference>
<proteinExistence type="predicted"/>
<feature type="domain" description="C2H2-type" evidence="12">
    <location>
        <begin position="287"/>
        <end position="314"/>
    </location>
</feature>
<keyword evidence="5" id="KW-0862">Zinc</keyword>
<dbReference type="Gene3D" id="3.30.160.60">
    <property type="entry name" value="Classic Zinc Finger"/>
    <property type="match status" value="6"/>
</dbReference>
<dbReference type="FunFam" id="3.30.160.60:FF:000176">
    <property type="entry name" value="zinc finger protein 70"/>
    <property type="match status" value="1"/>
</dbReference>
<dbReference type="FunFam" id="3.30.160.60:FF:000744">
    <property type="entry name" value="zinc finger E-box-binding homeobox 1"/>
    <property type="match status" value="1"/>
</dbReference>
<evidence type="ECO:0000256" key="6">
    <source>
        <dbReference type="ARBA" id="ARBA00023015"/>
    </source>
</evidence>
<sequence>MSSVVYLREFVNERLSAAAEEIFGVFEKTIFEYEEEIDRQRRLLDVVWKPEIQLLSRGENPYICKTCGKSFIEMSTLRRHMRIHTELPQQHVCEQQEVLTDQQLCIQERNSSLDQEDPEPPQIKEEQEELCTSQEGEQLVLKQETDDFMVTPTTEQSDHSEDQTLYFNPVDTLNASESVGNVQFTSYMVSEQNSDQQLLSHNSHQKDPKVGKHVDSGSNRNAEPNSQNRHHQSNSHINNVHNPTMSKIHHNTQTGKTYFQCDTCGKAFKYQSSLIPHLRTHSGEKPYSCNTCGKRFSQKSSLNTHVRIHTGEKPFTCNTCGKKFSQTSALNAHLTIHTGEKSHTCNTCGKDFRLIRDLAVHMRIHTGEKPFNCVICGKAFRLSGDLTVHMTNIHWREAVTLQDLRDN</sequence>
<feature type="region of interest" description="Disordered" evidence="11">
    <location>
        <begin position="193"/>
        <end position="249"/>
    </location>
</feature>
<evidence type="ECO:0000256" key="7">
    <source>
        <dbReference type="ARBA" id="ARBA00023125"/>
    </source>
</evidence>
<evidence type="ECO:0000256" key="10">
    <source>
        <dbReference type="PROSITE-ProRule" id="PRU00042"/>
    </source>
</evidence>
<keyword evidence="7" id="KW-0238">DNA-binding</keyword>
<name>A0A6J2QGL3_COTGO</name>
<dbReference type="InterPro" id="IPR050331">
    <property type="entry name" value="Zinc_finger"/>
</dbReference>
<keyword evidence="8" id="KW-0804">Transcription</keyword>
<evidence type="ECO:0000256" key="3">
    <source>
        <dbReference type="ARBA" id="ARBA00022737"/>
    </source>
</evidence>
<keyword evidence="2" id="KW-0479">Metal-binding</keyword>
<dbReference type="GO" id="GO:0005634">
    <property type="term" value="C:nucleus"/>
    <property type="evidence" value="ECO:0007669"/>
    <property type="project" value="UniProtKB-SubCell"/>
</dbReference>
<dbReference type="SUPFAM" id="SSF57667">
    <property type="entry name" value="beta-beta-alpha zinc fingers"/>
    <property type="match status" value="4"/>
</dbReference>